<dbReference type="Proteomes" id="UP001353858">
    <property type="component" value="Unassembled WGS sequence"/>
</dbReference>
<dbReference type="GO" id="GO:0005739">
    <property type="term" value="C:mitochondrion"/>
    <property type="evidence" value="ECO:0007669"/>
    <property type="project" value="UniProtKB-SubCell"/>
</dbReference>
<dbReference type="Pfam" id="PF00675">
    <property type="entry name" value="Peptidase_M16"/>
    <property type="match status" value="1"/>
</dbReference>
<keyword evidence="2" id="KW-0809">Transit peptide</keyword>
<reference evidence="7" key="1">
    <citation type="submission" date="2023-01" db="EMBL/GenBank/DDBJ databases">
        <title>Key to firefly adult light organ development and bioluminescence: homeobox transcription factors regulate luciferase expression and transportation to peroxisome.</title>
        <authorList>
            <person name="Fu X."/>
        </authorList>
    </citation>
    <scope>NUCLEOTIDE SEQUENCE [LARGE SCALE GENOMIC DNA]</scope>
</reference>
<protein>
    <recommendedName>
        <fullName evidence="8">Cytochrome b-c1 complex subunit 2, mitochondrial</fullName>
    </recommendedName>
</protein>
<keyword evidence="7" id="KW-1185">Reference proteome</keyword>
<evidence type="ECO:0000256" key="3">
    <source>
        <dbReference type="ARBA" id="ARBA00023128"/>
    </source>
</evidence>
<dbReference type="PANTHER" id="PTHR11851:SF226">
    <property type="entry name" value="CYTOCHROME B-C1 COMPLEX SUBUNIT 2, MITOCHONDRIAL"/>
    <property type="match status" value="1"/>
</dbReference>
<dbReference type="FunFam" id="3.30.830.10:FF:000021">
    <property type="entry name" value="Cytochrome b-c1 complex subunit 2"/>
    <property type="match status" value="1"/>
</dbReference>
<sequence>MCSNLRKALVLKHLSVRYASICEPKYIPVSGFTEYDIQTTSLGNKMIVSSAENVGMISRVGIAFRAGPRNETPDNLGVTHILRIAAGTSTKSSTQFAITRNIQEAGATLTCSVDREIVSYILEGTRTGVQKCLKYLRRVATEQLFHHWELSDNMPRVKLELATRPPQLRAVDLLHKAAYRSRGLGNSLYIPKHHLGKISSAKLESYVSANFVANRAAVVGLGVDHSSLVVFAESLGLQCGCEKNIASPYYGGEIRSDKGGDYAYIAIAAEGSKLSNPKEALAFAILQRAYGTGTYIKYTNENKSPFAKLLGSCPEANLVTALNVCYSDTGLFGALITSTSTKAGFFLESVLSILRSGDVSDCDFERGKIQLKNSVRFALENGLNGLEEITNQSLLIGCVTTPCQTICAIDTITKEDVLAAAKKVACSKLSIASVGTLHCLPFLDEMNC</sequence>
<feature type="domain" description="Peptidase M16 N-terminal" evidence="4">
    <location>
        <begin position="48"/>
        <end position="191"/>
    </location>
</feature>
<dbReference type="PANTHER" id="PTHR11851">
    <property type="entry name" value="METALLOPROTEASE"/>
    <property type="match status" value="1"/>
</dbReference>
<organism evidence="6 7">
    <name type="scientific">Aquatica leii</name>
    <dbReference type="NCBI Taxonomy" id="1421715"/>
    <lineage>
        <taxon>Eukaryota</taxon>
        <taxon>Metazoa</taxon>
        <taxon>Ecdysozoa</taxon>
        <taxon>Arthropoda</taxon>
        <taxon>Hexapoda</taxon>
        <taxon>Insecta</taxon>
        <taxon>Pterygota</taxon>
        <taxon>Neoptera</taxon>
        <taxon>Endopterygota</taxon>
        <taxon>Coleoptera</taxon>
        <taxon>Polyphaga</taxon>
        <taxon>Elateriformia</taxon>
        <taxon>Elateroidea</taxon>
        <taxon>Lampyridae</taxon>
        <taxon>Luciolinae</taxon>
        <taxon>Aquatica</taxon>
    </lineage>
</organism>
<evidence type="ECO:0008006" key="8">
    <source>
        <dbReference type="Google" id="ProtNLM"/>
    </source>
</evidence>
<keyword evidence="3" id="KW-0496">Mitochondrion</keyword>
<evidence type="ECO:0000259" key="5">
    <source>
        <dbReference type="Pfam" id="PF05193"/>
    </source>
</evidence>
<dbReference type="AlphaFoldDB" id="A0AAN7SMY4"/>
<accession>A0AAN7SMY4</accession>
<dbReference type="GO" id="GO:0016020">
    <property type="term" value="C:membrane"/>
    <property type="evidence" value="ECO:0007669"/>
    <property type="project" value="UniProtKB-ARBA"/>
</dbReference>
<evidence type="ECO:0000313" key="7">
    <source>
        <dbReference type="Proteomes" id="UP001353858"/>
    </source>
</evidence>
<comment type="subcellular location">
    <subcellularLocation>
        <location evidence="1">Mitochondrion</location>
    </subcellularLocation>
</comment>
<evidence type="ECO:0000313" key="6">
    <source>
        <dbReference type="EMBL" id="KAK4876988.1"/>
    </source>
</evidence>
<dbReference type="InterPro" id="IPR007863">
    <property type="entry name" value="Peptidase_M16_C"/>
</dbReference>
<feature type="domain" description="Peptidase M16 C-terminal" evidence="5">
    <location>
        <begin position="197"/>
        <end position="371"/>
    </location>
</feature>
<dbReference type="SUPFAM" id="SSF63411">
    <property type="entry name" value="LuxS/MPP-like metallohydrolase"/>
    <property type="match status" value="2"/>
</dbReference>
<name>A0AAN7SMY4_9COLE</name>
<proteinExistence type="predicted"/>
<dbReference type="EMBL" id="JARPUR010000004">
    <property type="protein sequence ID" value="KAK4876988.1"/>
    <property type="molecule type" value="Genomic_DNA"/>
</dbReference>
<dbReference type="Gene3D" id="3.30.830.10">
    <property type="entry name" value="Metalloenzyme, LuxS/M16 peptidase-like"/>
    <property type="match status" value="2"/>
</dbReference>
<evidence type="ECO:0000256" key="1">
    <source>
        <dbReference type="ARBA" id="ARBA00004173"/>
    </source>
</evidence>
<evidence type="ECO:0000256" key="2">
    <source>
        <dbReference type="ARBA" id="ARBA00022946"/>
    </source>
</evidence>
<dbReference type="InterPro" id="IPR011249">
    <property type="entry name" value="Metalloenz_LuxS/M16"/>
</dbReference>
<comment type="caution">
    <text evidence="6">The sequence shown here is derived from an EMBL/GenBank/DDBJ whole genome shotgun (WGS) entry which is preliminary data.</text>
</comment>
<gene>
    <name evidence="6" type="ORF">RN001_009494</name>
</gene>
<evidence type="ECO:0000259" key="4">
    <source>
        <dbReference type="Pfam" id="PF00675"/>
    </source>
</evidence>
<dbReference type="FunFam" id="3.30.830.10:FF:000039">
    <property type="entry name" value="Ubiquinol-cytochrome c reductase core subunit 2"/>
    <property type="match status" value="1"/>
</dbReference>
<dbReference type="GO" id="GO:0046872">
    <property type="term" value="F:metal ion binding"/>
    <property type="evidence" value="ECO:0007669"/>
    <property type="project" value="InterPro"/>
</dbReference>
<dbReference type="InterPro" id="IPR050361">
    <property type="entry name" value="MPP/UQCRC_Complex"/>
</dbReference>
<dbReference type="Pfam" id="PF05193">
    <property type="entry name" value="Peptidase_M16_C"/>
    <property type="match status" value="1"/>
</dbReference>
<dbReference type="InterPro" id="IPR011765">
    <property type="entry name" value="Pept_M16_N"/>
</dbReference>